<proteinExistence type="predicted"/>
<feature type="region of interest" description="Disordered" evidence="1">
    <location>
        <begin position="200"/>
        <end position="222"/>
    </location>
</feature>
<dbReference type="Proteomes" id="UP000324800">
    <property type="component" value="Unassembled WGS sequence"/>
</dbReference>
<protein>
    <submittedName>
        <fullName evidence="2">Uncharacterized protein</fullName>
    </submittedName>
</protein>
<sequence length="222" mass="26172">GPEELSKETILDKFKWNEQHSRSIEIRNRFEQNGVIITVYQFGVKNRDLPVREKSAVIIGQIYRGDSLPQYLKNDVIDILKNYIAFHDFTDPIFPHYFHILADLAWSSSHHTRILQDNFLQVINRHLQSPRPKNVILSLEIIEHLIIGGNNYTKQCVKKGIDFEMIKSNQTQDHNARFLLNEVMKFGGYQIEEERIQDQDLEKPIIRENEEKKEDDGNEEKK</sequence>
<reference evidence="2 3" key="1">
    <citation type="submission" date="2019-03" db="EMBL/GenBank/DDBJ databases">
        <title>Single cell metagenomics reveals metabolic interactions within the superorganism composed of flagellate Streblomastix strix and complex community of Bacteroidetes bacteria on its surface.</title>
        <authorList>
            <person name="Treitli S.C."/>
            <person name="Kolisko M."/>
            <person name="Husnik F."/>
            <person name="Keeling P."/>
            <person name="Hampl V."/>
        </authorList>
    </citation>
    <scope>NUCLEOTIDE SEQUENCE [LARGE SCALE GENOMIC DNA]</scope>
    <source>
        <strain evidence="2">ST1C</strain>
    </source>
</reference>
<evidence type="ECO:0000256" key="1">
    <source>
        <dbReference type="SAM" id="MobiDB-lite"/>
    </source>
</evidence>
<dbReference type="EMBL" id="SNRW01001139">
    <property type="protein sequence ID" value="KAA6397608.1"/>
    <property type="molecule type" value="Genomic_DNA"/>
</dbReference>
<dbReference type="InterPro" id="IPR016024">
    <property type="entry name" value="ARM-type_fold"/>
</dbReference>
<dbReference type="AlphaFoldDB" id="A0A5J4WRR8"/>
<gene>
    <name evidence="2" type="ORF">EZS28_006859</name>
</gene>
<dbReference type="SUPFAM" id="SSF48371">
    <property type="entry name" value="ARM repeat"/>
    <property type="match status" value="1"/>
</dbReference>
<organism evidence="2 3">
    <name type="scientific">Streblomastix strix</name>
    <dbReference type="NCBI Taxonomy" id="222440"/>
    <lineage>
        <taxon>Eukaryota</taxon>
        <taxon>Metamonada</taxon>
        <taxon>Preaxostyla</taxon>
        <taxon>Oxymonadida</taxon>
        <taxon>Streblomastigidae</taxon>
        <taxon>Streblomastix</taxon>
    </lineage>
</organism>
<comment type="caution">
    <text evidence="2">The sequence shown here is derived from an EMBL/GenBank/DDBJ whole genome shotgun (WGS) entry which is preliminary data.</text>
</comment>
<name>A0A5J4WRR8_9EUKA</name>
<accession>A0A5J4WRR8</accession>
<feature type="non-terminal residue" evidence="2">
    <location>
        <position position="1"/>
    </location>
</feature>
<evidence type="ECO:0000313" key="2">
    <source>
        <dbReference type="EMBL" id="KAA6397608.1"/>
    </source>
</evidence>
<evidence type="ECO:0000313" key="3">
    <source>
        <dbReference type="Proteomes" id="UP000324800"/>
    </source>
</evidence>